<sequence>MMDKTGLLLRRFPMYGLLLVFSLATLLPLLWVFLTSLKERKELVRNGPLAWPQVWNWHNYEKAWTAGHFSVYFKNSVFIAAATVIIVLLTVLLASYALSYLQFFGKAFWSYLVMAGLLIPFDLIMIPMFFDLKLVGLLNTRWAVILPQIALSIPFSVFLMRGFMKGMPDSLLEAARIDGAGEFRILFAVVTPIVKPAVISLLIFTLIGSWNNFMLPTIMISDDRLRTVPLGLNAFKTKFTTDITLTSAGAMMIALPVIAVYLVFQRRLIDGLIIGAVKQ</sequence>
<feature type="transmembrane region" description="Helical" evidence="7">
    <location>
        <begin position="185"/>
        <end position="207"/>
    </location>
</feature>
<comment type="subcellular location">
    <subcellularLocation>
        <location evidence="1 7">Cell membrane</location>
        <topology evidence="1 7">Multi-pass membrane protein</topology>
    </subcellularLocation>
</comment>
<keyword evidence="3" id="KW-1003">Cell membrane</keyword>
<feature type="transmembrane region" description="Helical" evidence="7">
    <location>
        <begin position="243"/>
        <end position="264"/>
    </location>
</feature>
<evidence type="ECO:0000256" key="2">
    <source>
        <dbReference type="ARBA" id="ARBA00022448"/>
    </source>
</evidence>
<dbReference type="PANTHER" id="PTHR43744:SF12">
    <property type="entry name" value="ABC TRANSPORTER PERMEASE PROTEIN MG189-RELATED"/>
    <property type="match status" value="1"/>
</dbReference>
<feature type="domain" description="ABC transmembrane type-1" evidence="8">
    <location>
        <begin position="73"/>
        <end position="264"/>
    </location>
</feature>
<keyword evidence="2 7" id="KW-0813">Transport</keyword>
<dbReference type="EMBL" id="JBHUME010000008">
    <property type="protein sequence ID" value="MFD2613636.1"/>
    <property type="molecule type" value="Genomic_DNA"/>
</dbReference>
<evidence type="ECO:0000259" key="8">
    <source>
        <dbReference type="PROSITE" id="PS50928"/>
    </source>
</evidence>
<dbReference type="Pfam" id="PF00528">
    <property type="entry name" value="BPD_transp_1"/>
    <property type="match status" value="1"/>
</dbReference>
<dbReference type="RefSeq" id="WP_377603664.1">
    <property type="nucleotide sequence ID" value="NZ_JBHUME010000008.1"/>
</dbReference>
<keyword evidence="6 7" id="KW-0472">Membrane</keyword>
<feature type="transmembrane region" description="Helical" evidence="7">
    <location>
        <begin position="108"/>
        <end position="130"/>
    </location>
</feature>
<evidence type="ECO:0000256" key="5">
    <source>
        <dbReference type="ARBA" id="ARBA00022989"/>
    </source>
</evidence>
<dbReference type="InterPro" id="IPR000515">
    <property type="entry name" value="MetI-like"/>
</dbReference>
<evidence type="ECO:0000256" key="1">
    <source>
        <dbReference type="ARBA" id="ARBA00004651"/>
    </source>
</evidence>
<evidence type="ECO:0000313" key="9">
    <source>
        <dbReference type="EMBL" id="MFD2613636.1"/>
    </source>
</evidence>
<dbReference type="Gene3D" id="1.10.3720.10">
    <property type="entry name" value="MetI-like"/>
    <property type="match status" value="1"/>
</dbReference>
<evidence type="ECO:0000256" key="6">
    <source>
        <dbReference type="ARBA" id="ARBA00023136"/>
    </source>
</evidence>
<reference evidence="10" key="1">
    <citation type="journal article" date="2019" name="Int. J. Syst. Evol. Microbiol.">
        <title>The Global Catalogue of Microorganisms (GCM) 10K type strain sequencing project: providing services to taxonomists for standard genome sequencing and annotation.</title>
        <authorList>
            <consortium name="The Broad Institute Genomics Platform"/>
            <consortium name="The Broad Institute Genome Sequencing Center for Infectious Disease"/>
            <person name="Wu L."/>
            <person name="Ma J."/>
        </authorList>
    </citation>
    <scope>NUCLEOTIDE SEQUENCE [LARGE SCALE GENOMIC DNA]</scope>
    <source>
        <strain evidence="10">KCTC 3950</strain>
    </source>
</reference>
<keyword evidence="10" id="KW-1185">Reference proteome</keyword>
<name>A0ABW5PFY3_9BACL</name>
<comment type="caution">
    <text evidence="9">The sequence shown here is derived from an EMBL/GenBank/DDBJ whole genome shotgun (WGS) entry which is preliminary data.</text>
</comment>
<evidence type="ECO:0000313" key="10">
    <source>
        <dbReference type="Proteomes" id="UP001597541"/>
    </source>
</evidence>
<gene>
    <name evidence="9" type="ORF">ACFSUF_14490</name>
</gene>
<dbReference type="PANTHER" id="PTHR43744">
    <property type="entry name" value="ABC TRANSPORTER PERMEASE PROTEIN MG189-RELATED-RELATED"/>
    <property type="match status" value="1"/>
</dbReference>
<comment type="similarity">
    <text evidence="7">Belongs to the binding-protein-dependent transport system permease family.</text>
</comment>
<feature type="transmembrane region" description="Helical" evidence="7">
    <location>
        <begin position="12"/>
        <end position="34"/>
    </location>
</feature>
<evidence type="ECO:0000256" key="3">
    <source>
        <dbReference type="ARBA" id="ARBA00022475"/>
    </source>
</evidence>
<accession>A0ABW5PFY3</accession>
<proteinExistence type="inferred from homology"/>
<dbReference type="Proteomes" id="UP001597541">
    <property type="component" value="Unassembled WGS sequence"/>
</dbReference>
<keyword evidence="5 7" id="KW-1133">Transmembrane helix</keyword>
<keyword evidence="4 7" id="KW-0812">Transmembrane</keyword>
<dbReference type="InterPro" id="IPR035906">
    <property type="entry name" value="MetI-like_sf"/>
</dbReference>
<dbReference type="CDD" id="cd06261">
    <property type="entry name" value="TM_PBP2"/>
    <property type="match status" value="1"/>
</dbReference>
<organism evidence="9 10">
    <name type="scientific">Paenibacillus gansuensis</name>
    <dbReference type="NCBI Taxonomy" id="306542"/>
    <lineage>
        <taxon>Bacteria</taxon>
        <taxon>Bacillati</taxon>
        <taxon>Bacillota</taxon>
        <taxon>Bacilli</taxon>
        <taxon>Bacillales</taxon>
        <taxon>Paenibacillaceae</taxon>
        <taxon>Paenibacillus</taxon>
    </lineage>
</organism>
<feature type="transmembrane region" description="Helical" evidence="7">
    <location>
        <begin position="77"/>
        <end position="101"/>
    </location>
</feature>
<dbReference type="SUPFAM" id="SSF161098">
    <property type="entry name" value="MetI-like"/>
    <property type="match status" value="1"/>
</dbReference>
<evidence type="ECO:0000256" key="4">
    <source>
        <dbReference type="ARBA" id="ARBA00022692"/>
    </source>
</evidence>
<dbReference type="PROSITE" id="PS50928">
    <property type="entry name" value="ABC_TM1"/>
    <property type="match status" value="1"/>
</dbReference>
<protein>
    <submittedName>
        <fullName evidence="9">Carbohydrate ABC transporter permease</fullName>
    </submittedName>
</protein>
<feature type="transmembrane region" description="Helical" evidence="7">
    <location>
        <begin position="142"/>
        <end position="164"/>
    </location>
</feature>
<evidence type="ECO:0000256" key="7">
    <source>
        <dbReference type="RuleBase" id="RU363032"/>
    </source>
</evidence>